<evidence type="ECO:0000313" key="2">
    <source>
        <dbReference type="EMBL" id="EJT46176.1"/>
    </source>
</evidence>
<proteinExistence type="predicted"/>
<feature type="compositionally biased region" description="Polar residues" evidence="1">
    <location>
        <begin position="223"/>
        <end position="241"/>
    </location>
</feature>
<accession>J5SKV5</accession>
<feature type="compositionally biased region" description="Low complexity" evidence="1">
    <location>
        <begin position="344"/>
        <end position="353"/>
    </location>
</feature>
<comment type="caution">
    <text evidence="2">The sequence shown here is derived from an EMBL/GenBank/DDBJ whole genome shotgun (WGS) entry which is preliminary data.</text>
</comment>
<feature type="compositionally biased region" description="Polar residues" evidence="1">
    <location>
        <begin position="84"/>
        <end position="107"/>
    </location>
</feature>
<feature type="region of interest" description="Disordered" evidence="1">
    <location>
        <begin position="84"/>
        <end position="253"/>
    </location>
</feature>
<dbReference type="RefSeq" id="XP_014177504.1">
    <property type="nucleotide sequence ID" value="XM_014322029.1"/>
</dbReference>
<dbReference type="HOGENOM" id="CLU_719998_0_0_1"/>
<feature type="compositionally biased region" description="Polar residues" evidence="1">
    <location>
        <begin position="151"/>
        <end position="160"/>
    </location>
</feature>
<feature type="compositionally biased region" description="Low complexity" evidence="1">
    <location>
        <begin position="114"/>
        <end position="138"/>
    </location>
</feature>
<dbReference type="AlphaFoldDB" id="J5SKV5"/>
<dbReference type="GeneID" id="25988809"/>
<protein>
    <submittedName>
        <fullName evidence="2">Uncharacterized protein</fullName>
    </submittedName>
</protein>
<feature type="compositionally biased region" description="Low complexity" evidence="1">
    <location>
        <begin position="167"/>
        <end position="188"/>
    </location>
</feature>
<feature type="compositionally biased region" description="Polar residues" evidence="1">
    <location>
        <begin position="189"/>
        <end position="215"/>
    </location>
</feature>
<feature type="region of interest" description="Disordered" evidence="1">
    <location>
        <begin position="312"/>
        <end position="356"/>
    </location>
</feature>
<dbReference type="VEuPathDB" id="FungiDB:A1Q1_05297"/>
<dbReference type="KEGG" id="tasa:A1Q1_05297"/>
<organism evidence="2 3">
    <name type="scientific">Trichosporon asahii var. asahii (strain ATCC 90039 / CBS 2479 / JCM 2466 / KCTC 7840 / NBRC 103889/ NCYC 2677 / UAMH 7654)</name>
    <name type="common">Yeast</name>
    <dbReference type="NCBI Taxonomy" id="1186058"/>
    <lineage>
        <taxon>Eukaryota</taxon>
        <taxon>Fungi</taxon>
        <taxon>Dikarya</taxon>
        <taxon>Basidiomycota</taxon>
        <taxon>Agaricomycotina</taxon>
        <taxon>Tremellomycetes</taxon>
        <taxon>Trichosporonales</taxon>
        <taxon>Trichosporonaceae</taxon>
        <taxon>Trichosporon</taxon>
    </lineage>
</organism>
<sequence length="384" mass="38953">MHPRAGAPPRPTSSCPPVDEMWCIRATASDGLLPQPKLSSPAPFCTTTPSTMRSTTLALLLFALSTSAQVTVTVTMWETAYASTPDSNTADSGNDPTPTANNWSPSATDDAEDSGTSTWNDNSNTDDNSDSNTRTNDTPGTAPTGEPYTASDDSGSGATSTRRRGKATTWAPAPTWTPDTDSWTPDASETGTWTEDNAWTPTGTGTGEASDTGTWSAKDAWTDTATGSWKPTGTGTRSGKVTGSAKPSGAQEVYSGTTGAWVSGTFVEGATYNGPAIPTVSGSRSGLLLPTGSGALNVPGTNVTGNMTIPSGTAILPPGASANASMPGNTPITSPSEPSPSPSPTQAASAPNSGALRRRELTKKTQYGLVLGAAGGLVLAGTLL</sequence>
<name>J5SKV5_TRIAS</name>
<evidence type="ECO:0000313" key="3">
    <source>
        <dbReference type="Proteomes" id="UP000002748"/>
    </source>
</evidence>
<gene>
    <name evidence="2" type="ORF">A1Q1_05297</name>
</gene>
<dbReference type="Proteomes" id="UP000002748">
    <property type="component" value="Unassembled WGS sequence"/>
</dbReference>
<dbReference type="EMBL" id="ALBS01000303">
    <property type="protein sequence ID" value="EJT46176.1"/>
    <property type="molecule type" value="Genomic_DNA"/>
</dbReference>
<reference evidence="2 3" key="1">
    <citation type="journal article" date="2012" name="Eukaryot. Cell">
        <title>Draft genome sequence of CBS 2479, the standard type strain of Trichosporon asahii.</title>
        <authorList>
            <person name="Yang R.Y."/>
            <person name="Li H.T."/>
            <person name="Zhu H."/>
            <person name="Zhou G.P."/>
            <person name="Wang M."/>
            <person name="Wang L."/>
        </authorList>
    </citation>
    <scope>NUCLEOTIDE SEQUENCE [LARGE SCALE GENOMIC DNA]</scope>
    <source>
        <strain evidence="3">ATCC 90039 / CBS 2479 / JCM 2466 / KCTC 7840 / NCYC 2677 / UAMH 7654</strain>
    </source>
</reference>
<evidence type="ECO:0000256" key="1">
    <source>
        <dbReference type="SAM" id="MobiDB-lite"/>
    </source>
</evidence>